<feature type="domain" description="FlgD/Vpr Ig-like" evidence="2">
    <location>
        <begin position="621"/>
        <end position="668"/>
    </location>
</feature>
<name>A0A4Z0PY29_9BACT</name>
<protein>
    <submittedName>
        <fullName evidence="4">DUF4394 domain-containing protein</fullName>
    </submittedName>
</protein>
<dbReference type="OrthoDB" id="531718at2"/>
<evidence type="ECO:0000313" key="4">
    <source>
        <dbReference type="EMBL" id="TGE22355.1"/>
    </source>
</evidence>
<dbReference type="EMBL" id="SRLC01000002">
    <property type="protein sequence ID" value="TGE22355.1"/>
    <property type="molecule type" value="Genomic_DNA"/>
</dbReference>
<dbReference type="InterPro" id="IPR025965">
    <property type="entry name" value="FlgD/Vpr_Ig-like"/>
</dbReference>
<feature type="chain" id="PRO_5021335484" evidence="1">
    <location>
        <begin position="45"/>
        <end position="690"/>
    </location>
</feature>
<accession>A0A4Z0PY29</accession>
<feature type="domain" description="DUF4394" evidence="3">
    <location>
        <begin position="78"/>
        <end position="321"/>
    </location>
</feature>
<keyword evidence="5" id="KW-1185">Reference proteome</keyword>
<evidence type="ECO:0000313" key="5">
    <source>
        <dbReference type="Proteomes" id="UP000297549"/>
    </source>
</evidence>
<dbReference type="Gene3D" id="2.60.40.4070">
    <property type="match status" value="1"/>
</dbReference>
<dbReference type="Proteomes" id="UP000297549">
    <property type="component" value="Unassembled WGS sequence"/>
</dbReference>
<evidence type="ECO:0000259" key="2">
    <source>
        <dbReference type="Pfam" id="PF13860"/>
    </source>
</evidence>
<keyword evidence="1" id="KW-0732">Signal</keyword>
<sequence length="690" mass="70895">MGMTGYSFIFSSIMTATSTSGRSLLRRTLLGLSALALSATAAQAQTVYGLASVYGLNTPSPSTSASLVSFNAASLSTAATLPVLTQVVITGVTSGQSLVGLDVRPNTGELFALGYNASNQQTQLYTLNRITAVATPIGAAQTLNLGTLGFRIGFDFNPTVDRIRVTASNGANLRLNPNNGALAATDGPLAYAATDPNASQTPVVGTSAYTNSYIGASGTTLYNIDEQNVRLVTQSPPNNGTLNTVAPITGINGGALTLASVPNDLDFYFNPTTGTNTAYVSLTESDLFNNETFFFTLNTTTGAATPAGKVRTASNAVVTDFAFAIDRPATLPAITGQLAYALAGTNLISFDTAQPGLIRTATGITGVDAAQTLVGLDVRPLNNALYALGYNATTQNAQLYTINAGTGVATPTSALIPLTLGTGSISFDFNPTVDRIRVVGANRNNYRLNPVNGTLAATDGQLTYSSGPNSPTIGAVAYTNSFTGANSTTGTTLYTYDEVLNLLNIQSTLNPPADGQQTIVGGSGITVNSAAPNVDLDIYSTGVGVNTAYLTATPGTSVNSSLYTVNLATGAATSVGQIGNGITVRDIAVAAATGVATPVRNREELVAGLSLYPNPVVDQARLAFTLPRAAQVTLVVTDALGRQVETLNAGTLKAGPQTLAWTSKAGQGLYFFTLLLDGETAGTRRGVLLR</sequence>
<dbReference type="AlphaFoldDB" id="A0A4Z0PY29"/>
<evidence type="ECO:0000256" key="1">
    <source>
        <dbReference type="SAM" id="SignalP"/>
    </source>
</evidence>
<dbReference type="Pfam" id="PF13860">
    <property type="entry name" value="FlgD_ig"/>
    <property type="match status" value="1"/>
</dbReference>
<feature type="domain" description="DUF4394" evidence="3">
    <location>
        <begin position="346"/>
        <end position="588"/>
    </location>
</feature>
<dbReference type="Pfam" id="PF14339">
    <property type="entry name" value="DUF4394"/>
    <property type="match status" value="2"/>
</dbReference>
<comment type="caution">
    <text evidence="4">The sequence shown here is derived from an EMBL/GenBank/DDBJ whole genome shotgun (WGS) entry which is preliminary data.</text>
</comment>
<proteinExistence type="predicted"/>
<organism evidence="4 5">
    <name type="scientific">Hymenobacter aquaticus</name>
    <dbReference type="NCBI Taxonomy" id="1867101"/>
    <lineage>
        <taxon>Bacteria</taxon>
        <taxon>Pseudomonadati</taxon>
        <taxon>Bacteroidota</taxon>
        <taxon>Cytophagia</taxon>
        <taxon>Cytophagales</taxon>
        <taxon>Hymenobacteraceae</taxon>
        <taxon>Hymenobacter</taxon>
    </lineage>
</organism>
<reference evidence="4 5" key="1">
    <citation type="submission" date="2019-04" db="EMBL/GenBank/DDBJ databases">
        <authorList>
            <person name="Feng G."/>
            <person name="Zhang J."/>
            <person name="Zhu H."/>
        </authorList>
    </citation>
    <scope>NUCLEOTIDE SEQUENCE [LARGE SCALE GENOMIC DNA]</scope>
    <source>
        <strain evidence="4 5">JCM 31653</strain>
    </source>
</reference>
<gene>
    <name evidence="4" type="ORF">E5K00_19120</name>
</gene>
<feature type="signal peptide" evidence="1">
    <location>
        <begin position="1"/>
        <end position="44"/>
    </location>
</feature>
<evidence type="ECO:0000259" key="3">
    <source>
        <dbReference type="Pfam" id="PF14339"/>
    </source>
</evidence>
<dbReference type="InterPro" id="IPR025507">
    <property type="entry name" value="DUF4394"/>
</dbReference>